<accession>A0A6H0A0Y9</accession>
<dbReference type="PANTHER" id="PTHR30121">
    <property type="entry name" value="UNCHARACTERIZED PROTEIN YJGR-RELATED"/>
    <property type="match status" value="1"/>
</dbReference>
<dbReference type="AlphaFoldDB" id="A0A6H0A0Y9"/>
<dbReference type="InterPro" id="IPR051162">
    <property type="entry name" value="T4SS_component"/>
</dbReference>
<feature type="domain" description="Helicase HerA central" evidence="1">
    <location>
        <begin position="263"/>
        <end position="398"/>
    </location>
</feature>
<keyword evidence="2" id="KW-0614">Plasmid</keyword>
<organism evidence="2">
    <name type="scientific">Lysinibacillus sphaericus</name>
    <name type="common">Bacillus sphaericus</name>
    <dbReference type="NCBI Taxonomy" id="1421"/>
    <lineage>
        <taxon>Bacteria</taxon>
        <taxon>Bacillati</taxon>
        <taxon>Bacillota</taxon>
        <taxon>Bacilli</taxon>
        <taxon>Bacillales</taxon>
        <taxon>Bacillaceae</taxon>
        <taxon>Lysinibacillus</taxon>
    </lineage>
</organism>
<dbReference type="Pfam" id="PF01935">
    <property type="entry name" value="DUF87"/>
    <property type="match status" value="1"/>
</dbReference>
<reference evidence="2" key="1">
    <citation type="submission" date="2020-02" db="EMBL/GenBank/DDBJ databases">
        <authorList>
            <person name="Hu X."/>
            <person name="Yuan Z."/>
            <person name="Cheng J."/>
            <person name="Geng P."/>
        </authorList>
    </citation>
    <scope>NUCLEOTIDE SEQUENCE</scope>
    <source>
        <strain evidence="2">SSII-1</strain>
        <plasmid evidence="2">pSSII-1</plasmid>
    </source>
</reference>
<name>A0A6H0A0Y9_LYSSH</name>
<geneLocation type="plasmid" evidence="2">
    <name>pSSII-1</name>
</geneLocation>
<dbReference type="RefSeq" id="WP_230586054.1">
    <property type="nucleotide sequence ID" value="NZ_CP064071.1"/>
</dbReference>
<sequence length="669" mass="76157">MGLKLPSFPILRSPFKRKKVIVPNRHESEFSFPTLIDNVINEGIEFHSDYFIIQIGIGTKKYGRSFYIKPSGYPRKVRIGWLVGLFKAEDINVSVHSKPFDRTDAVRQLKNKLDDYETVVISAQKQDNAGKIDAIGQQVRDAKTLREQIQNNMNSLHFTSISATIYADTLEELNEKSVAVERALAAESIEVVNAYDRQKEGFLSTQPLGANYLKNSERNLDENALAAMFPHNSSTLNHTGGMPIGVYNNEYIYFNNFDSKLESFSMGIFGISGAGKGVFVKTVIGRGYLDGITKNIILDVEPEYTELTYALGGIVIELRSDDVVSNFSRINPLDVYVEKEVKRRYTPFEYIVEKVNINEKVKEAIEFFKVMKESTYPKDPNLDPHELDALDKILKKLYAKCGITEDPESLYYHEEGMDEQGNIIFNRVYKKMPTISDVHRDIQALVENGNEMLKNLLSVVSLFLAGRSFGMFDCQTDIRDKDGNPLPPTALDESPIVTFDISKLSKNGIERPLAQHVLMTWVWNRLIVNNPKEKKRVIQDEAWMMLKFPSMIEFFKTLSARGRKWNVSLTLVSQRYEMFHRNEEARDIIAQLGTVAFMKQSSSDVEKILEAFHFSDDVGQVIRTAEQGDVVMKAGKEIVYFHVVPTESEWQYINTNMNVTVDELIAKGG</sequence>
<dbReference type="Gene3D" id="1.10.8.730">
    <property type="match status" value="1"/>
</dbReference>
<dbReference type="SUPFAM" id="SSF52540">
    <property type="entry name" value="P-loop containing nucleoside triphosphate hydrolases"/>
    <property type="match status" value="1"/>
</dbReference>
<dbReference type="CDD" id="cd01127">
    <property type="entry name" value="TrwB_TraG_TraD_VirD4"/>
    <property type="match status" value="1"/>
</dbReference>
<protein>
    <recommendedName>
        <fullName evidence="1">Helicase HerA central domain-containing protein</fullName>
    </recommendedName>
</protein>
<proteinExistence type="predicted"/>
<dbReference type="InterPro" id="IPR002789">
    <property type="entry name" value="HerA_central"/>
</dbReference>
<dbReference type="Gene3D" id="3.40.50.300">
    <property type="entry name" value="P-loop containing nucleotide triphosphate hydrolases"/>
    <property type="match status" value="1"/>
</dbReference>
<dbReference type="PANTHER" id="PTHR30121:SF11">
    <property type="entry name" value="AAA+ ATPASE DOMAIN-CONTAINING PROTEIN"/>
    <property type="match status" value="1"/>
</dbReference>
<evidence type="ECO:0000313" key="2">
    <source>
        <dbReference type="EMBL" id="QIS31223.1"/>
    </source>
</evidence>
<evidence type="ECO:0000259" key="1">
    <source>
        <dbReference type="Pfam" id="PF01935"/>
    </source>
</evidence>
<dbReference type="InterPro" id="IPR027417">
    <property type="entry name" value="P-loop_NTPase"/>
</dbReference>
<dbReference type="EMBL" id="MT075580">
    <property type="protein sequence ID" value="QIS31223.1"/>
    <property type="molecule type" value="Genomic_DNA"/>
</dbReference>